<feature type="domain" description="Endonuclease/exonuclease/phosphatase" evidence="1">
    <location>
        <begin position="15"/>
        <end position="210"/>
    </location>
</feature>
<dbReference type="Proteomes" id="UP001153954">
    <property type="component" value="Unassembled WGS sequence"/>
</dbReference>
<dbReference type="InterPro" id="IPR005135">
    <property type="entry name" value="Endo/exonuclease/phosphatase"/>
</dbReference>
<sequence>MTKPKPCFINLIHQNIQGIGGKEHELELLSDIYKIHIFCISEHWLKSYEIVNIPNFSLSSSFIRENAIRGGSLILVRNDIAHKSRKDTVALSVERAVELSCVELQRYIILCVYRPPVGDLTVFETVMEDTLKKLFISSKYVLVCGDFNIDMLKDIMIRSRLTNLFNSFNLTHRYCEPTRVTKTSSTCIDNVFSNIEIYDKSVITVLTSDHCGQKFSLNEKININSRRITCRPITVKKTNCFRDIVAQKICNVDVIAQDPDAIYNSVFKLILEEFYNIFKLKTLDINVKLKFSEWATEGIYKSRNRLYELYSMRQWNQETRFLDYVKRYSKTFKAVCMAAKSNYIKDKIINSDNKVKCTWDIINSICGKRNKQTIPIELNINGTVVSSDEKLANVFETFFDKIPIDLTSRLNSSSTNSTQLLKNNLSK</sequence>
<proteinExistence type="predicted"/>
<dbReference type="PANTHER" id="PTHR33776">
    <property type="entry name" value="ENDO/EXONUCLEASE/PHOSPHATASE DOMAIN-CONTAINING PROTEIN"/>
    <property type="match status" value="1"/>
</dbReference>
<evidence type="ECO:0000313" key="2">
    <source>
        <dbReference type="EMBL" id="CAH2095978.1"/>
    </source>
</evidence>
<gene>
    <name evidence="2" type="ORF">EEDITHA_LOCUS11367</name>
</gene>
<dbReference type="EMBL" id="CAKOGL010000016">
    <property type="protein sequence ID" value="CAH2095978.1"/>
    <property type="molecule type" value="Genomic_DNA"/>
</dbReference>
<dbReference type="Pfam" id="PF03372">
    <property type="entry name" value="Exo_endo_phos"/>
    <property type="match status" value="1"/>
</dbReference>
<evidence type="ECO:0000313" key="3">
    <source>
        <dbReference type="Proteomes" id="UP001153954"/>
    </source>
</evidence>
<dbReference type="PANTHER" id="PTHR33776:SF4">
    <property type="entry name" value="ENDONUCLEASE_EXONUCLEASE_PHOSPHATASE DOMAIN-CONTAINING PROTEIN"/>
    <property type="match status" value="1"/>
</dbReference>
<dbReference type="AlphaFoldDB" id="A0AAU9U9X8"/>
<dbReference type="Gene3D" id="3.60.10.10">
    <property type="entry name" value="Endonuclease/exonuclease/phosphatase"/>
    <property type="match status" value="1"/>
</dbReference>
<organism evidence="2 3">
    <name type="scientific">Euphydryas editha</name>
    <name type="common">Edith's checkerspot</name>
    <dbReference type="NCBI Taxonomy" id="104508"/>
    <lineage>
        <taxon>Eukaryota</taxon>
        <taxon>Metazoa</taxon>
        <taxon>Ecdysozoa</taxon>
        <taxon>Arthropoda</taxon>
        <taxon>Hexapoda</taxon>
        <taxon>Insecta</taxon>
        <taxon>Pterygota</taxon>
        <taxon>Neoptera</taxon>
        <taxon>Endopterygota</taxon>
        <taxon>Lepidoptera</taxon>
        <taxon>Glossata</taxon>
        <taxon>Ditrysia</taxon>
        <taxon>Papilionoidea</taxon>
        <taxon>Nymphalidae</taxon>
        <taxon>Nymphalinae</taxon>
        <taxon>Euphydryas</taxon>
    </lineage>
</organism>
<reference evidence="2" key="1">
    <citation type="submission" date="2022-03" db="EMBL/GenBank/DDBJ databases">
        <authorList>
            <person name="Tunstrom K."/>
        </authorList>
    </citation>
    <scope>NUCLEOTIDE SEQUENCE</scope>
</reference>
<protein>
    <recommendedName>
        <fullName evidence="1">Endonuclease/exonuclease/phosphatase domain-containing protein</fullName>
    </recommendedName>
</protein>
<keyword evidence="3" id="KW-1185">Reference proteome</keyword>
<accession>A0AAU9U9X8</accession>
<dbReference type="GO" id="GO:0003824">
    <property type="term" value="F:catalytic activity"/>
    <property type="evidence" value="ECO:0007669"/>
    <property type="project" value="InterPro"/>
</dbReference>
<comment type="caution">
    <text evidence="2">The sequence shown here is derived from an EMBL/GenBank/DDBJ whole genome shotgun (WGS) entry which is preliminary data.</text>
</comment>
<name>A0AAU9U9X8_EUPED</name>
<dbReference type="SUPFAM" id="SSF56219">
    <property type="entry name" value="DNase I-like"/>
    <property type="match status" value="1"/>
</dbReference>
<evidence type="ECO:0000259" key="1">
    <source>
        <dbReference type="Pfam" id="PF03372"/>
    </source>
</evidence>
<dbReference type="InterPro" id="IPR036691">
    <property type="entry name" value="Endo/exonu/phosph_ase_sf"/>
</dbReference>